<proteinExistence type="predicted"/>
<keyword evidence="2" id="KW-1185">Reference proteome</keyword>
<evidence type="ECO:0000313" key="2">
    <source>
        <dbReference type="Proteomes" id="UP001237642"/>
    </source>
</evidence>
<reference evidence="1" key="1">
    <citation type="submission" date="2023-02" db="EMBL/GenBank/DDBJ databases">
        <title>Genome of toxic invasive species Heracleum sosnowskyi carries increased number of genes despite the absence of recent whole-genome duplications.</title>
        <authorList>
            <person name="Schelkunov M."/>
            <person name="Shtratnikova V."/>
            <person name="Makarenko M."/>
            <person name="Klepikova A."/>
            <person name="Omelchenko D."/>
            <person name="Novikova G."/>
            <person name="Obukhova E."/>
            <person name="Bogdanov V."/>
            <person name="Penin A."/>
            <person name="Logacheva M."/>
        </authorList>
    </citation>
    <scope>NUCLEOTIDE SEQUENCE</scope>
    <source>
        <strain evidence="1">Hsosn_3</strain>
        <tissue evidence="1">Leaf</tissue>
    </source>
</reference>
<comment type="caution">
    <text evidence="1">The sequence shown here is derived from an EMBL/GenBank/DDBJ whole genome shotgun (WGS) entry which is preliminary data.</text>
</comment>
<dbReference type="EMBL" id="JAUIZM010000010">
    <property type="protein sequence ID" value="KAK1361775.1"/>
    <property type="molecule type" value="Genomic_DNA"/>
</dbReference>
<dbReference type="Proteomes" id="UP001237642">
    <property type="component" value="Unassembled WGS sequence"/>
</dbReference>
<sequence length="194" mass="21973">MFSGQRLGWMRDLLHEKRVVRLGVFEQRGLHPFALIHPKFITPFLDIAPPWHQVYIYLVKDPIVGDVSKPKLTELVPFAYFSGSSNASPPSAVQGESKGQDNNDVFTIYKIVGESGLSFKTFISLRKSVLGNNDVFTIYKIVGVSGLSFKTFISLRKAILAGSWDFSSSSKLRSRDRVLSKELYRFYGNDRFMP</sequence>
<reference evidence="1" key="2">
    <citation type="submission" date="2023-05" db="EMBL/GenBank/DDBJ databases">
        <authorList>
            <person name="Schelkunov M.I."/>
        </authorList>
    </citation>
    <scope>NUCLEOTIDE SEQUENCE</scope>
    <source>
        <strain evidence="1">Hsosn_3</strain>
        <tissue evidence="1">Leaf</tissue>
    </source>
</reference>
<organism evidence="1 2">
    <name type="scientific">Heracleum sosnowskyi</name>
    <dbReference type="NCBI Taxonomy" id="360622"/>
    <lineage>
        <taxon>Eukaryota</taxon>
        <taxon>Viridiplantae</taxon>
        <taxon>Streptophyta</taxon>
        <taxon>Embryophyta</taxon>
        <taxon>Tracheophyta</taxon>
        <taxon>Spermatophyta</taxon>
        <taxon>Magnoliopsida</taxon>
        <taxon>eudicotyledons</taxon>
        <taxon>Gunneridae</taxon>
        <taxon>Pentapetalae</taxon>
        <taxon>asterids</taxon>
        <taxon>campanulids</taxon>
        <taxon>Apiales</taxon>
        <taxon>Apiaceae</taxon>
        <taxon>Apioideae</taxon>
        <taxon>apioid superclade</taxon>
        <taxon>Tordylieae</taxon>
        <taxon>Tordyliinae</taxon>
        <taxon>Heracleum</taxon>
    </lineage>
</organism>
<accession>A0AAD8H6K7</accession>
<name>A0AAD8H6K7_9APIA</name>
<evidence type="ECO:0000313" key="1">
    <source>
        <dbReference type="EMBL" id="KAK1361775.1"/>
    </source>
</evidence>
<gene>
    <name evidence="1" type="ORF">POM88_046249</name>
</gene>
<dbReference type="AlphaFoldDB" id="A0AAD8H6K7"/>
<protein>
    <submittedName>
        <fullName evidence="1">Uncharacterized protein</fullName>
    </submittedName>
</protein>